<dbReference type="InterPro" id="IPR050929">
    <property type="entry name" value="PFKA"/>
</dbReference>
<dbReference type="Proteomes" id="UP001523566">
    <property type="component" value="Unassembled WGS sequence"/>
</dbReference>
<comment type="caution">
    <text evidence="6">Lacks conserved residue(s) required for the propagation of feature annotation.</text>
</comment>
<dbReference type="SUPFAM" id="SSF53784">
    <property type="entry name" value="Phosphofructokinase"/>
    <property type="match status" value="1"/>
</dbReference>
<proteinExistence type="inferred from homology"/>
<comment type="caution">
    <text evidence="8">The sequence shown here is derived from an EMBL/GenBank/DDBJ whole genome shotgun (WGS) entry which is preliminary data.</text>
</comment>
<dbReference type="NCBIfam" id="NF010675">
    <property type="entry name" value="PRK14072.1"/>
    <property type="match status" value="1"/>
</dbReference>
<comment type="catalytic activity">
    <reaction evidence="6">
        <text>beta-D-fructose 6-phosphate + diphosphate = beta-D-fructose 1,6-bisphosphate + phosphate + H(+)</text>
        <dbReference type="Rhea" id="RHEA:13613"/>
        <dbReference type="ChEBI" id="CHEBI:15378"/>
        <dbReference type="ChEBI" id="CHEBI:32966"/>
        <dbReference type="ChEBI" id="CHEBI:33019"/>
        <dbReference type="ChEBI" id="CHEBI:43474"/>
        <dbReference type="ChEBI" id="CHEBI:57634"/>
        <dbReference type="EC" id="2.7.1.90"/>
    </reaction>
</comment>
<dbReference type="InterPro" id="IPR035966">
    <property type="entry name" value="PKF_sf"/>
</dbReference>
<protein>
    <recommendedName>
        <fullName evidence="6">Pyrophosphate--fructose 6-phosphate 1-phosphotransferase</fullName>
        <ecNumber evidence="6">2.7.1.90</ecNumber>
    </recommendedName>
    <alternativeName>
        <fullName evidence="6">6-phosphofructokinase, pyrophosphate dependent</fullName>
    </alternativeName>
    <alternativeName>
        <fullName evidence="6">PPi-dependent phosphofructokinase</fullName>
        <shortName evidence="6">PPi-PFK</shortName>
    </alternativeName>
    <alternativeName>
        <fullName evidence="6">Pyrophosphate-dependent 6-phosphofructose-1-kinase</fullName>
    </alternativeName>
</protein>
<comment type="pathway">
    <text evidence="6">Carbohydrate degradation; glycolysis; D-glyceraldehyde 3-phosphate and glycerone phosphate from D-glucose: step 3/4.</text>
</comment>
<feature type="binding site" evidence="6">
    <location>
        <begin position="142"/>
        <end position="144"/>
    </location>
    <ligand>
        <name>substrate</name>
    </ligand>
</feature>
<feature type="site" description="Important for catalytic activity; stabilizes the transition state when the phosphoryl donor is PPi" evidence="6">
    <location>
        <position position="141"/>
    </location>
</feature>
<comment type="activity regulation">
    <text evidence="6">Non-allosteric.</text>
</comment>
<evidence type="ECO:0000256" key="3">
    <source>
        <dbReference type="ARBA" id="ARBA00022723"/>
    </source>
</evidence>
<sequence>MKNILVAQSGGPTAAINATVAGVVTVALSSKNVGKIYGAKNGIQGVLDETFIDLREKIKNNEDLVLLSHTPAAALGSCRLKLKDLNKDKAQFEKIVEVLRKHEINCFVYIGGNDSMDTVDKLSQYCKNHNITDITVVGAPKTVDNDLVGTDHCPGFGSAAKYIGVTFAELERDCNVYKTKAVTIVEVMGRNAGWLTAAASLARVNGGKGPDYIYLCEPAFSTEKFIEDVKAKLDSQDSVLIAISEGIKNEKGQYVSEQVQSGAVDAFGHAYIAGSAKVLEDLVREKIGCKVRSIELNLMQRCAGHIASATDIEESKMLGMKACQCALEGENGVMASIKRISDAPYVVEYEAVPVSQVSNEEKTVPKDFMNKEGNDVTEKMMDYLKPLIQGEVSQNYKNGIPKQMILY</sequence>
<comment type="subcellular location">
    <subcellularLocation>
        <location evidence="6">Cytoplasm</location>
    </subcellularLocation>
</comment>
<comment type="similarity">
    <text evidence="6">Belongs to the phosphofructokinase type A (PFKA) family. PPi-dependent PFK group II subfamily. Clade 'B2' sub-subfamily.</text>
</comment>
<feature type="binding site" evidence="6">
    <location>
        <begin position="188"/>
        <end position="190"/>
    </location>
    <ligand>
        <name>substrate</name>
    </ligand>
</feature>
<reference evidence="8 9" key="1">
    <citation type="journal article" date="2022" name="Genome Biol. Evol.">
        <title>Host diet, physiology and behaviors set the stage for Lachnospiraceae cladogenesis.</title>
        <authorList>
            <person name="Vera-Ponce De Leon A."/>
            <person name="Schneider M."/>
            <person name="Jahnes B.C."/>
            <person name="Sadowski V."/>
            <person name="Camuy-Velez L.A."/>
            <person name="Duan J."/>
            <person name="Sabree Z.L."/>
        </authorList>
    </citation>
    <scope>NUCLEOTIDE SEQUENCE [LARGE SCALE GENOMIC DNA]</scope>
    <source>
        <strain evidence="8 9">PAL113</strain>
    </source>
</reference>
<evidence type="ECO:0000313" key="9">
    <source>
        <dbReference type="Proteomes" id="UP001523566"/>
    </source>
</evidence>
<dbReference type="PRINTS" id="PR00476">
    <property type="entry name" value="PHFRCTKINASE"/>
</dbReference>
<comment type="cofactor">
    <cofactor evidence="1 6">
        <name>Mg(2+)</name>
        <dbReference type="ChEBI" id="CHEBI:18420"/>
    </cofactor>
</comment>
<keyword evidence="3 6" id="KW-0479">Metal-binding</keyword>
<dbReference type="EMBL" id="JAMZFW010000022">
    <property type="protein sequence ID" value="MCP1103281.1"/>
    <property type="molecule type" value="Genomic_DNA"/>
</dbReference>
<dbReference type="Gene3D" id="3.40.50.450">
    <property type="match status" value="1"/>
</dbReference>
<dbReference type="EC" id="2.7.1.90" evidence="6"/>
<feature type="binding site" evidence="6">
    <location>
        <position position="113"/>
    </location>
    <ligand>
        <name>Mg(2+)</name>
        <dbReference type="ChEBI" id="CHEBI:18420"/>
        <note>catalytic</note>
    </ligand>
</feature>
<comment type="function">
    <text evidence="6">Catalyzes the phosphorylation of D-fructose 6-phosphate, the first committing step of glycolysis. Uses inorganic phosphate (PPi) as phosphoryl donor instead of ATP like common ATP-dependent phosphofructokinases (ATP-PFKs), which renders the reaction reversible, and can thus function both in glycolysis and gluconeogenesis. Consistently, PPi-PFK can replace the enzymes of both the forward (ATP-PFK) and reverse (fructose-bisphosphatase (FBPase)) reactions.</text>
</comment>
<dbReference type="Pfam" id="PF00365">
    <property type="entry name" value="PFK"/>
    <property type="match status" value="1"/>
</dbReference>
<accession>A0ABT1EEL3</accession>
<dbReference type="HAMAP" id="MF_01978">
    <property type="entry name" value="Phosphofructokinase_II_B2"/>
    <property type="match status" value="1"/>
</dbReference>
<dbReference type="PANTHER" id="PTHR45770">
    <property type="entry name" value="ATP-DEPENDENT 6-PHOSPHOFRUCTOKINASE 1"/>
    <property type="match status" value="1"/>
</dbReference>
<dbReference type="InterPro" id="IPR011404">
    <property type="entry name" value="PPi-PFK"/>
</dbReference>
<keyword evidence="9" id="KW-1185">Reference proteome</keyword>
<dbReference type="InterPro" id="IPR022953">
    <property type="entry name" value="ATP_PFK"/>
</dbReference>
<dbReference type="Gene3D" id="3.40.50.460">
    <property type="entry name" value="Phosphofructokinase domain"/>
    <property type="match status" value="1"/>
</dbReference>
<evidence type="ECO:0000256" key="6">
    <source>
        <dbReference type="HAMAP-Rule" id="MF_01978"/>
    </source>
</evidence>
<keyword evidence="6" id="KW-0324">Glycolysis</keyword>
<dbReference type="PIRSF" id="PIRSF036483">
    <property type="entry name" value="PFK_XF0274"/>
    <property type="match status" value="1"/>
</dbReference>
<evidence type="ECO:0000256" key="1">
    <source>
        <dbReference type="ARBA" id="ARBA00001946"/>
    </source>
</evidence>
<organism evidence="8 9">
    <name type="scientific">Aequitasia blattaphilus</name>
    <dbReference type="NCBI Taxonomy" id="2949332"/>
    <lineage>
        <taxon>Bacteria</taxon>
        <taxon>Bacillati</taxon>
        <taxon>Bacillota</taxon>
        <taxon>Clostridia</taxon>
        <taxon>Lachnospirales</taxon>
        <taxon>Lachnospiraceae</taxon>
        <taxon>Aequitasia</taxon>
    </lineage>
</organism>
<name>A0ABT1EEL3_9FIRM</name>
<keyword evidence="2 6" id="KW-0808">Transferase</keyword>
<evidence type="ECO:0000259" key="7">
    <source>
        <dbReference type="Pfam" id="PF00365"/>
    </source>
</evidence>
<evidence type="ECO:0000313" key="8">
    <source>
        <dbReference type="EMBL" id="MCP1103281.1"/>
    </source>
</evidence>
<gene>
    <name evidence="6" type="primary">pfp</name>
    <name evidence="8" type="ORF">NK125_12790</name>
</gene>
<feature type="binding site" evidence="6">
    <location>
        <position position="245"/>
    </location>
    <ligand>
        <name>substrate</name>
    </ligand>
</feature>
<dbReference type="InterPro" id="IPR000023">
    <property type="entry name" value="Phosphofructokinase_dom"/>
</dbReference>
<feature type="domain" description="Phosphofructokinase" evidence="7">
    <location>
        <begin position="3"/>
        <end position="325"/>
    </location>
</feature>
<feature type="active site" description="Proton acceptor" evidence="6">
    <location>
        <position position="144"/>
    </location>
</feature>
<comment type="subunit">
    <text evidence="6">Homodimer.</text>
</comment>
<dbReference type="RefSeq" id="WP_262067055.1">
    <property type="nucleotide sequence ID" value="NZ_JAMXOD010000022.1"/>
</dbReference>
<keyword evidence="6" id="KW-0963">Cytoplasm</keyword>
<evidence type="ECO:0000256" key="4">
    <source>
        <dbReference type="ARBA" id="ARBA00022777"/>
    </source>
</evidence>
<evidence type="ECO:0000256" key="2">
    <source>
        <dbReference type="ARBA" id="ARBA00022679"/>
    </source>
</evidence>
<keyword evidence="4 6" id="KW-0418">Kinase</keyword>
<keyword evidence="5 6" id="KW-0460">Magnesium</keyword>
<feature type="binding site" evidence="6">
    <location>
        <position position="11"/>
    </location>
    <ligand>
        <name>diphosphate</name>
        <dbReference type="ChEBI" id="CHEBI:33019"/>
    </ligand>
</feature>
<feature type="site" description="Important for catalytic activity and substrate specificity; stabilizes the transition state when the phosphoryl donor is PPi; prevents ATP from binding by mimicking the alpha-phosphate group of ATP" evidence="6">
    <location>
        <position position="114"/>
    </location>
</feature>
<evidence type="ECO:0000256" key="5">
    <source>
        <dbReference type="ARBA" id="ARBA00022842"/>
    </source>
</evidence>